<dbReference type="PROSITE" id="PS51885">
    <property type="entry name" value="NEPRILYSIN"/>
    <property type="match status" value="1"/>
</dbReference>
<keyword evidence="4" id="KW-1185">Reference proteome</keyword>
<evidence type="ECO:0000256" key="1">
    <source>
        <dbReference type="SAM" id="MobiDB-lite"/>
    </source>
</evidence>
<name>A0A9D4PBW5_RHISA</name>
<organism evidence="3 4">
    <name type="scientific">Rhipicephalus sanguineus</name>
    <name type="common">Brown dog tick</name>
    <name type="synonym">Ixodes sanguineus</name>
    <dbReference type="NCBI Taxonomy" id="34632"/>
    <lineage>
        <taxon>Eukaryota</taxon>
        <taxon>Metazoa</taxon>
        <taxon>Ecdysozoa</taxon>
        <taxon>Arthropoda</taxon>
        <taxon>Chelicerata</taxon>
        <taxon>Arachnida</taxon>
        <taxon>Acari</taxon>
        <taxon>Parasitiformes</taxon>
        <taxon>Ixodida</taxon>
        <taxon>Ixodoidea</taxon>
        <taxon>Ixodidae</taxon>
        <taxon>Rhipicephalinae</taxon>
        <taxon>Rhipicephalus</taxon>
        <taxon>Rhipicephalus</taxon>
    </lineage>
</organism>
<feature type="compositionally biased region" description="Basic and acidic residues" evidence="1">
    <location>
        <begin position="54"/>
        <end position="67"/>
    </location>
</feature>
<dbReference type="InterPro" id="IPR024079">
    <property type="entry name" value="MetalloPept_cat_dom_sf"/>
</dbReference>
<dbReference type="Gene3D" id="1.10.1380.10">
    <property type="entry name" value="Neutral endopeptidase , domain2"/>
    <property type="match status" value="1"/>
</dbReference>
<comment type="caution">
    <text evidence="3">The sequence shown here is derived from an EMBL/GenBank/DDBJ whole genome shotgun (WGS) entry which is preliminary data.</text>
</comment>
<keyword evidence="2" id="KW-1133">Transmembrane helix</keyword>
<proteinExistence type="predicted"/>
<evidence type="ECO:0000313" key="3">
    <source>
        <dbReference type="EMBL" id="KAH7936020.1"/>
    </source>
</evidence>
<evidence type="ECO:0008006" key="5">
    <source>
        <dbReference type="Google" id="ProtNLM"/>
    </source>
</evidence>
<feature type="region of interest" description="Disordered" evidence="1">
    <location>
        <begin position="47"/>
        <end position="88"/>
    </location>
</feature>
<dbReference type="GO" id="GO:0006508">
    <property type="term" value="P:proteolysis"/>
    <property type="evidence" value="ECO:0007669"/>
    <property type="project" value="InterPro"/>
</dbReference>
<reference evidence="3" key="2">
    <citation type="submission" date="2021-09" db="EMBL/GenBank/DDBJ databases">
        <authorList>
            <person name="Jia N."/>
            <person name="Wang J."/>
            <person name="Shi W."/>
            <person name="Du L."/>
            <person name="Sun Y."/>
            <person name="Zhan W."/>
            <person name="Jiang J."/>
            <person name="Wang Q."/>
            <person name="Zhang B."/>
            <person name="Ji P."/>
            <person name="Sakyi L.B."/>
            <person name="Cui X."/>
            <person name="Yuan T."/>
            <person name="Jiang B."/>
            <person name="Yang W."/>
            <person name="Lam T.T.-Y."/>
            <person name="Chang Q."/>
            <person name="Ding S."/>
            <person name="Wang X."/>
            <person name="Zhu J."/>
            <person name="Ruan X."/>
            <person name="Zhao L."/>
            <person name="Wei J."/>
            <person name="Que T."/>
            <person name="Du C."/>
            <person name="Cheng J."/>
            <person name="Dai P."/>
            <person name="Han X."/>
            <person name="Huang E."/>
            <person name="Gao Y."/>
            <person name="Liu J."/>
            <person name="Shao H."/>
            <person name="Ye R."/>
            <person name="Li L."/>
            <person name="Wei W."/>
            <person name="Wang X."/>
            <person name="Wang C."/>
            <person name="Huo Q."/>
            <person name="Li W."/>
            <person name="Guo W."/>
            <person name="Chen H."/>
            <person name="Chen S."/>
            <person name="Zhou L."/>
            <person name="Zhou L."/>
            <person name="Ni X."/>
            <person name="Tian J."/>
            <person name="Zhou Y."/>
            <person name="Sheng Y."/>
            <person name="Liu T."/>
            <person name="Pan Y."/>
            <person name="Xia L."/>
            <person name="Li J."/>
            <person name="Zhao F."/>
            <person name="Cao W."/>
        </authorList>
    </citation>
    <scope>NUCLEOTIDE SEQUENCE</scope>
    <source>
        <strain evidence="3">Rsan-2018</strain>
        <tissue evidence="3">Larvae</tissue>
    </source>
</reference>
<dbReference type="GO" id="GO:0004222">
    <property type="term" value="F:metalloendopeptidase activity"/>
    <property type="evidence" value="ECO:0007669"/>
    <property type="project" value="InterPro"/>
</dbReference>
<feature type="transmembrane region" description="Helical" evidence="2">
    <location>
        <begin position="99"/>
        <end position="118"/>
    </location>
</feature>
<dbReference type="AlphaFoldDB" id="A0A9D4PBW5"/>
<keyword evidence="2" id="KW-0472">Membrane</keyword>
<dbReference type="InterPro" id="IPR042089">
    <property type="entry name" value="Peptidase_M13_dom_2"/>
</dbReference>
<dbReference type="InterPro" id="IPR000718">
    <property type="entry name" value="Peptidase_M13"/>
</dbReference>
<dbReference type="Gene3D" id="3.40.390.10">
    <property type="entry name" value="Collagenase (Catalytic Domain)"/>
    <property type="match status" value="1"/>
</dbReference>
<sequence>MGDDESTCRVITVEHGRRRLSEPPGRGYGARLLLRAKSRSLPAILEVSDVAAPAKHEHEDDTTRAARVEPTPAKPEPRHRRDPSSDVGKRTSLTVQYKFPAVVALCAAALLLSASTFAKSWATRRNRTTRYVATCLSEGCALIDSEMRDLVSAQFDPCVDFYDYVCASWTQARDRFSSFVDDQRIYAKAATVAYLLDLLSKEGPRQGTVIASMASVYNSCAEHFATRKTLDSVANEVLRALNVRLETWVNSTLFGLFPQLVEFSLLYSFHSFFALTFDPRATPLHMTCGESRDATYRLPYTAETNSTHTSRLCWPSSIKTLAAAARYELLHSLVKLDGSVYEATETAANIETTLPLEQLDVEGIPHEMWASSVNRALSLDSQVSSATEIVVNSVDSVRDAFSVVVEADSTVSSMYLLVLVTSQAIRYEFYERYAEVEQRVGWVELHWAHGGNPHFQPFPVLEGSHSSSHRLGRWIGPV</sequence>
<accession>A0A9D4PBW5</accession>
<dbReference type="SUPFAM" id="SSF55486">
    <property type="entry name" value="Metalloproteases ('zincins'), catalytic domain"/>
    <property type="match status" value="1"/>
</dbReference>
<gene>
    <name evidence="3" type="ORF">HPB52_016659</name>
</gene>
<reference evidence="3" key="1">
    <citation type="journal article" date="2020" name="Cell">
        <title>Large-Scale Comparative Analyses of Tick Genomes Elucidate Their Genetic Diversity and Vector Capacities.</title>
        <authorList>
            <consortium name="Tick Genome and Microbiome Consortium (TIGMIC)"/>
            <person name="Jia N."/>
            <person name="Wang J."/>
            <person name="Shi W."/>
            <person name="Du L."/>
            <person name="Sun Y."/>
            <person name="Zhan W."/>
            <person name="Jiang J.F."/>
            <person name="Wang Q."/>
            <person name="Zhang B."/>
            <person name="Ji P."/>
            <person name="Bell-Sakyi L."/>
            <person name="Cui X.M."/>
            <person name="Yuan T.T."/>
            <person name="Jiang B.G."/>
            <person name="Yang W.F."/>
            <person name="Lam T.T."/>
            <person name="Chang Q.C."/>
            <person name="Ding S.J."/>
            <person name="Wang X.J."/>
            <person name="Zhu J.G."/>
            <person name="Ruan X.D."/>
            <person name="Zhao L."/>
            <person name="Wei J.T."/>
            <person name="Ye R.Z."/>
            <person name="Que T.C."/>
            <person name="Du C.H."/>
            <person name="Zhou Y.H."/>
            <person name="Cheng J.X."/>
            <person name="Dai P.F."/>
            <person name="Guo W.B."/>
            <person name="Han X.H."/>
            <person name="Huang E.J."/>
            <person name="Li L.F."/>
            <person name="Wei W."/>
            <person name="Gao Y.C."/>
            <person name="Liu J.Z."/>
            <person name="Shao H.Z."/>
            <person name="Wang X."/>
            <person name="Wang C.C."/>
            <person name="Yang T.C."/>
            <person name="Huo Q.B."/>
            <person name="Li W."/>
            <person name="Chen H.Y."/>
            <person name="Chen S.E."/>
            <person name="Zhou L.G."/>
            <person name="Ni X.B."/>
            <person name="Tian J.H."/>
            <person name="Sheng Y."/>
            <person name="Liu T."/>
            <person name="Pan Y.S."/>
            <person name="Xia L.Y."/>
            <person name="Li J."/>
            <person name="Zhao F."/>
            <person name="Cao W.C."/>
        </authorList>
    </citation>
    <scope>NUCLEOTIDE SEQUENCE</scope>
    <source>
        <strain evidence="3">Rsan-2018</strain>
    </source>
</reference>
<dbReference type="Proteomes" id="UP000821837">
    <property type="component" value="Unassembled WGS sequence"/>
</dbReference>
<keyword evidence="2" id="KW-0812">Transmembrane</keyword>
<evidence type="ECO:0000313" key="4">
    <source>
        <dbReference type="Proteomes" id="UP000821837"/>
    </source>
</evidence>
<protein>
    <recommendedName>
        <fullName evidence="5">Peptidase M13 N-terminal domain-containing protein</fullName>
    </recommendedName>
</protein>
<dbReference type="EMBL" id="JABSTV010001255">
    <property type="protein sequence ID" value="KAH7936020.1"/>
    <property type="molecule type" value="Genomic_DNA"/>
</dbReference>
<evidence type="ECO:0000256" key="2">
    <source>
        <dbReference type="SAM" id="Phobius"/>
    </source>
</evidence>